<evidence type="ECO:0000256" key="1">
    <source>
        <dbReference type="ARBA" id="ARBA00001966"/>
    </source>
</evidence>
<comment type="similarity">
    <text evidence="3">Belongs to the prokaryotic molybdopterin-containing oxidoreductase family.</text>
</comment>
<keyword evidence="6" id="KW-0560">Oxidoreductase</keyword>
<keyword evidence="5" id="KW-0479">Metal-binding</keyword>
<reference evidence="10 11" key="1">
    <citation type="submission" date="2017-04" db="EMBL/GenBank/DDBJ databases">
        <title>Kefir bacterial isolates.</title>
        <authorList>
            <person name="Kim Y."/>
            <person name="Blasche S."/>
            <person name="Patil K.R."/>
        </authorList>
    </citation>
    <scope>NUCLEOTIDE SEQUENCE [LARGE SCALE GENOMIC DNA]</scope>
    <source>
        <strain evidence="10 11">OG2</strain>
    </source>
</reference>
<accession>A0A269ZAD7</accession>
<organism evidence="10 11">
    <name type="scientific">Brevibacterium casei</name>
    <dbReference type="NCBI Taxonomy" id="33889"/>
    <lineage>
        <taxon>Bacteria</taxon>
        <taxon>Bacillati</taxon>
        <taxon>Actinomycetota</taxon>
        <taxon>Actinomycetes</taxon>
        <taxon>Micrococcales</taxon>
        <taxon>Brevibacteriaceae</taxon>
        <taxon>Brevibacterium</taxon>
    </lineage>
</organism>
<dbReference type="InterPro" id="IPR009010">
    <property type="entry name" value="Asp_de-COase-like_dom_sf"/>
</dbReference>
<evidence type="ECO:0000259" key="8">
    <source>
        <dbReference type="Pfam" id="PF00384"/>
    </source>
</evidence>
<evidence type="ECO:0000256" key="7">
    <source>
        <dbReference type="SAM" id="MobiDB-lite"/>
    </source>
</evidence>
<gene>
    <name evidence="10" type="ORF">B8X04_13135</name>
</gene>
<dbReference type="Gene3D" id="2.40.40.20">
    <property type="match status" value="1"/>
</dbReference>
<dbReference type="GO" id="GO:0051539">
    <property type="term" value="F:4 iron, 4 sulfur cluster binding"/>
    <property type="evidence" value="ECO:0007669"/>
    <property type="project" value="UniProtKB-KW"/>
</dbReference>
<dbReference type="PANTHER" id="PTHR43598">
    <property type="entry name" value="TUNGSTEN-CONTAINING FORMYLMETHANOFURAN DEHYDROGENASE 2 SUBUNIT B"/>
    <property type="match status" value="1"/>
</dbReference>
<keyword evidence="4" id="KW-0004">4Fe-4S</keyword>
<evidence type="ECO:0000313" key="10">
    <source>
        <dbReference type="EMBL" id="PAK94725.1"/>
    </source>
</evidence>
<comment type="cofactor">
    <cofactor evidence="1">
        <name>[4Fe-4S] cluster</name>
        <dbReference type="ChEBI" id="CHEBI:49883"/>
    </cofactor>
</comment>
<evidence type="ECO:0000259" key="9">
    <source>
        <dbReference type="Pfam" id="PF01568"/>
    </source>
</evidence>
<feature type="compositionally biased region" description="Acidic residues" evidence="7">
    <location>
        <begin position="961"/>
        <end position="971"/>
    </location>
</feature>
<proteinExistence type="inferred from homology"/>
<dbReference type="GO" id="GO:0030151">
    <property type="term" value="F:molybdenum ion binding"/>
    <property type="evidence" value="ECO:0007669"/>
    <property type="project" value="TreeGrafter"/>
</dbReference>
<feature type="compositionally biased region" description="Low complexity" evidence="7">
    <location>
        <begin position="856"/>
        <end position="865"/>
    </location>
</feature>
<dbReference type="GO" id="GO:0043546">
    <property type="term" value="F:molybdopterin cofactor binding"/>
    <property type="evidence" value="ECO:0007669"/>
    <property type="project" value="InterPro"/>
</dbReference>
<feature type="domain" description="Molybdopterin oxidoreductase" evidence="8">
    <location>
        <begin position="2"/>
        <end position="365"/>
    </location>
</feature>
<keyword evidence="4" id="KW-0408">Iron</keyword>
<feature type="compositionally biased region" description="Basic and acidic residues" evidence="7">
    <location>
        <begin position="991"/>
        <end position="1011"/>
    </location>
</feature>
<dbReference type="PANTHER" id="PTHR43598:SF1">
    <property type="entry name" value="FORMATE DEHYDROGENASE-O MAJOR SUBUNIT"/>
    <property type="match status" value="1"/>
</dbReference>
<dbReference type="SUPFAM" id="SSF50692">
    <property type="entry name" value="ADC-like"/>
    <property type="match status" value="1"/>
</dbReference>
<dbReference type="Gene3D" id="3.40.228.10">
    <property type="entry name" value="Dimethylsulfoxide Reductase, domain 2"/>
    <property type="match status" value="2"/>
</dbReference>
<dbReference type="Pfam" id="PF01568">
    <property type="entry name" value="Molydop_binding"/>
    <property type="match status" value="1"/>
</dbReference>
<feature type="region of interest" description="Disordered" evidence="7">
    <location>
        <begin position="856"/>
        <end position="1011"/>
    </location>
</feature>
<evidence type="ECO:0000256" key="2">
    <source>
        <dbReference type="ARBA" id="ARBA00004196"/>
    </source>
</evidence>
<name>A0A269ZAD7_9MICO</name>
<dbReference type="GO" id="GO:0016491">
    <property type="term" value="F:oxidoreductase activity"/>
    <property type="evidence" value="ECO:0007669"/>
    <property type="project" value="UniProtKB-KW"/>
</dbReference>
<evidence type="ECO:0000256" key="4">
    <source>
        <dbReference type="ARBA" id="ARBA00022485"/>
    </source>
</evidence>
<evidence type="ECO:0000256" key="5">
    <source>
        <dbReference type="ARBA" id="ARBA00022723"/>
    </source>
</evidence>
<dbReference type="GO" id="GO:0030313">
    <property type="term" value="C:cell envelope"/>
    <property type="evidence" value="ECO:0007669"/>
    <property type="project" value="UniProtKB-SubCell"/>
</dbReference>
<keyword evidence="4" id="KW-0411">Iron-sulfur</keyword>
<comment type="subcellular location">
    <subcellularLocation>
        <location evidence="2">Cell envelope</location>
    </subcellularLocation>
</comment>
<evidence type="ECO:0000256" key="3">
    <source>
        <dbReference type="ARBA" id="ARBA00010312"/>
    </source>
</evidence>
<dbReference type="SUPFAM" id="SSF53706">
    <property type="entry name" value="Formate dehydrogenase/DMSO reductase, domains 1-3"/>
    <property type="match status" value="1"/>
</dbReference>
<evidence type="ECO:0000256" key="6">
    <source>
        <dbReference type="ARBA" id="ARBA00023002"/>
    </source>
</evidence>
<dbReference type="InterPro" id="IPR006657">
    <property type="entry name" value="MoPterin_dinucl-bd_dom"/>
</dbReference>
<dbReference type="AlphaFoldDB" id="A0A269ZAD7"/>
<dbReference type="GO" id="GO:0009061">
    <property type="term" value="P:anaerobic respiration"/>
    <property type="evidence" value="ECO:0007669"/>
    <property type="project" value="TreeGrafter"/>
</dbReference>
<protein>
    <submittedName>
        <fullName evidence="10">Formate dehydrogenase</fullName>
    </submittedName>
</protein>
<dbReference type="InterPro" id="IPR006656">
    <property type="entry name" value="Mopterin_OxRdtase"/>
</dbReference>
<comment type="caution">
    <text evidence="10">The sequence shown here is derived from an EMBL/GenBank/DDBJ whole genome shotgun (WGS) entry which is preliminary data.</text>
</comment>
<evidence type="ECO:0000313" key="11">
    <source>
        <dbReference type="Proteomes" id="UP000216867"/>
    </source>
</evidence>
<dbReference type="Proteomes" id="UP000216867">
    <property type="component" value="Unassembled WGS sequence"/>
</dbReference>
<sequence length="1011" mass="110854">MANADCIVIQGSNMAECHPVGYQWVTEAKARGARIIHVDPRFTRTTAVADKHVPIRAGSDIVLLGALINRVISDGLYFEEYVRAYTNATNLISDNYLDPEDLDGLFSGYDPATNSYDNSTWAYQTDEAGVALRDPNLKDPRSVFQILARHYSRYTPEMVADNCGISEADFEYLLESITTNSGRDRTTCFAYAVGWTQHSLGAQFIRTASILQLLLGNMGRPGGGIMALRGHATIQGSTDIPTLFNLLPGYLPMPSAGVHDTFDDYVAAVGTPETHKGYWANGRSYVVNLLKAWWGDAATPENNFAFDYLPRINGAHGTYQTQVRMLNDGVDGYFILGQNPAVGSANGRMQRMAMSHLKWMVVRDFSLIESATWWKDGPEIATGELKTEDIDTEVFFLPAANHTEKAGTFTQTQRLVQWRHKAVNPPGDAQSELEFFFELGNRVREKLKDSDDPRDRPLLDLTWDYPLDEDGEVDAEAVLREINGYHVSGEKAGQPLSVYTEMTDDGTTAGGCWIYAGIYKDGVNQAARRKPRTEQDEMALEWAWAWPANRRILYNRASADPEGKPWSERKKLVWWDEEKGRWVGADEPDFPLEREPSAHSDVPFGGPSQLDGDDPFIMQADGKGWLFAPSGMVDGPLPTHYEPQESGTSNPLYTQQNNPLRKIMRREDNLSAPGAGFPGSEVYPYVFTTYRLTEHHTAGGMSRWLSYLSELQPEMFCEVSPQLAEELGLEPYGWATLVSPRGAIEARVLITERMTPLTIGGRTVHQIGLPYHWGVGGDGAWVDGDSANDLLGVTMDPNVFIQNGKYVAGTAMAGRRPRGPELVDFVEKFQREAGLTPESGNELVTVPPEVVDEAAAAGSPATTGGHNERGGDSAVGVTPGRTYGADESADSGGASAKGHREVTDSGDSSDAVDGQGEGSAGSDRPTSSGGTDAVGGSEAQAGSTDDQPKKRVDANFAVDGDPTDGDPDYGYDAEGRPYEPVDPEQPANAWEYEKRARRRDDERAEEKEEDD</sequence>
<dbReference type="Gene3D" id="3.40.50.740">
    <property type="match status" value="1"/>
</dbReference>
<dbReference type="EMBL" id="NCWY01000012">
    <property type="protein sequence ID" value="PAK94725.1"/>
    <property type="molecule type" value="Genomic_DNA"/>
</dbReference>
<feature type="domain" description="Molybdopterin oxidoreductase" evidence="8">
    <location>
        <begin position="397"/>
        <end position="441"/>
    </location>
</feature>
<dbReference type="GO" id="GO:0009055">
    <property type="term" value="F:electron transfer activity"/>
    <property type="evidence" value="ECO:0007669"/>
    <property type="project" value="TreeGrafter"/>
</dbReference>
<feature type="domain" description="Molybdopterin dinucleotide-binding" evidence="9">
    <location>
        <begin position="686"/>
        <end position="791"/>
    </location>
</feature>
<dbReference type="Pfam" id="PF00384">
    <property type="entry name" value="Molybdopterin"/>
    <property type="match status" value="2"/>
</dbReference>